<dbReference type="EMBL" id="CM000786">
    <property type="protein sequence ID" value="AQK46196.1"/>
    <property type="molecule type" value="Genomic_DNA"/>
</dbReference>
<evidence type="ECO:0000256" key="5">
    <source>
        <dbReference type="ARBA" id="ARBA00023015"/>
    </source>
</evidence>
<comment type="subunit">
    <text evidence="10">Heterotrimeric transcription factor composed of three components, NF-YA, NF-YB and NF-YC. NF-YB and NF-YC must interact and dimerize for NF-YA association and DNA binding.</text>
</comment>
<keyword evidence="5" id="KW-0805">Transcription regulation</keyword>
<dbReference type="InterPro" id="IPR001289">
    <property type="entry name" value="NFYA"/>
</dbReference>
<accession>A0A1D6JEF6</accession>
<name>A0A1D6JEF6_MAIZE</name>
<keyword evidence="9" id="KW-0539">Nucleus</keyword>
<proteinExistence type="predicted"/>
<organism evidence="13">
    <name type="scientific">Zea mays</name>
    <name type="common">Maize</name>
    <dbReference type="NCBI Taxonomy" id="4577"/>
    <lineage>
        <taxon>Eukaryota</taxon>
        <taxon>Viridiplantae</taxon>
        <taxon>Streptophyta</taxon>
        <taxon>Embryophyta</taxon>
        <taxon>Tracheophyta</taxon>
        <taxon>Spermatophyta</taxon>
        <taxon>Magnoliopsida</taxon>
        <taxon>Liliopsida</taxon>
        <taxon>Poales</taxon>
        <taxon>Poaceae</taxon>
        <taxon>PACMAD clade</taxon>
        <taxon>Panicoideae</taxon>
        <taxon>Andropogonodae</taxon>
        <taxon>Andropogoneae</taxon>
        <taxon>Tripsacinae</taxon>
        <taxon>Zea</taxon>
    </lineage>
</organism>
<dbReference type="GO" id="GO:0003700">
    <property type="term" value="F:DNA-binding transcription factor activity"/>
    <property type="evidence" value="ECO:0007669"/>
    <property type="project" value="UniProtKB-UniRule"/>
</dbReference>
<dbReference type="PRINTS" id="PR00983">
    <property type="entry name" value="TRNASYNTHCYS"/>
</dbReference>
<dbReference type="ExpressionAtlas" id="A0A1D6JEF6">
    <property type="expression patterns" value="baseline and differential"/>
</dbReference>
<evidence type="ECO:0000256" key="6">
    <source>
        <dbReference type="ARBA" id="ARBA00023125"/>
    </source>
</evidence>
<evidence type="ECO:0000256" key="7">
    <source>
        <dbReference type="ARBA" id="ARBA00023159"/>
    </source>
</evidence>
<dbReference type="SMR" id="A0A1D6JEF6"/>
<evidence type="ECO:0000256" key="9">
    <source>
        <dbReference type="ARBA" id="ARBA00023242"/>
    </source>
</evidence>
<evidence type="ECO:0000256" key="2">
    <source>
        <dbReference type="ARBA" id="ARBA00022598"/>
    </source>
</evidence>
<dbReference type="GO" id="GO:0005524">
    <property type="term" value="F:ATP binding"/>
    <property type="evidence" value="ECO:0007669"/>
    <property type="project" value="UniProtKB-KW"/>
</dbReference>
<dbReference type="SUPFAM" id="SSF52374">
    <property type="entry name" value="Nucleotidylyl transferase"/>
    <property type="match status" value="1"/>
</dbReference>
<evidence type="ECO:0000256" key="10">
    <source>
        <dbReference type="ARBA" id="ARBA00025911"/>
    </source>
</evidence>
<dbReference type="PANTHER" id="PTHR10890:SF26">
    <property type="entry name" value="CYSTEINE--TRNA LIGASE 1, CYTOPLASMIC-RELATED"/>
    <property type="match status" value="1"/>
</dbReference>
<feature type="compositionally biased region" description="Polar residues" evidence="11">
    <location>
        <begin position="17"/>
        <end position="26"/>
    </location>
</feature>
<reference evidence="13" key="1">
    <citation type="submission" date="2015-12" db="EMBL/GenBank/DDBJ databases">
        <title>Update maize B73 reference genome by single molecule sequencing technologies.</title>
        <authorList>
            <consortium name="Maize Genome Sequencing Project"/>
            <person name="Ware D."/>
        </authorList>
    </citation>
    <scope>NUCLEOTIDE SEQUENCE</scope>
    <source>
        <tissue evidence="13">Seedling</tissue>
    </source>
</reference>
<dbReference type="AlphaFoldDB" id="A0A1D6JEF6"/>
<gene>
    <name evidence="13" type="ORF">ZEAMMB73_Zm00001d026305</name>
</gene>
<evidence type="ECO:0000259" key="12">
    <source>
        <dbReference type="Pfam" id="PF01406"/>
    </source>
</evidence>
<evidence type="ECO:0000256" key="11">
    <source>
        <dbReference type="SAM" id="MobiDB-lite"/>
    </source>
</evidence>
<feature type="domain" description="tRNA synthetases class I catalytic" evidence="12">
    <location>
        <begin position="178"/>
        <end position="310"/>
    </location>
</feature>
<keyword evidence="2" id="KW-0436">Ligase</keyword>
<feature type="region of interest" description="Disordered" evidence="11">
    <location>
        <begin position="8"/>
        <end position="86"/>
    </location>
</feature>
<dbReference type="InterPro" id="IPR024909">
    <property type="entry name" value="Cys-tRNA/MSH_ligase"/>
</dbReference>
<sequence>MPVILREMEDHSVHPMSKSNHGSLSGNGYEMKHSGHKVCDWDSSSKSDRSHQEASAASESSPNEHTSTQSDNDEDHGKDNQDTMKPVLSLGKEGSAFLAPKLHYSPSFACIPYTVDAYYSGVGVLTGYAPHAIVCSLLIFQFLSSWPHSVHPQQNDTTNTPGMLPVEPAEEPIYVNAKQYHAILRRRQTRAKLEAQNKMVKNRKVIHSNFPIPDADLAAKEGEPFWDSPWGRGRPGWHIECSAMSAHYLGHVFDIHGGGKDLIFPHHENELAQSQAAYPESEVKCWMHNGFVNKDDKKMAKSDNNFSRLEISDVNHSDQALEIASDRVYYIYQILNTSFVKAFTCLKEDVGLLLLHHHRYHATCWNATAGQEHGDEQAQDDSKWRRIPTFDDWNLRDDMPVTQYLQAGTSSSLCRRQRRTTTRICSRCPCVPCQALQLQEVLGANSGLRGPQ</sequence>
<dbReference type="IntAct" id="A0A1D6JEF6">
    <property type="interactions" value="1"/>
</dbReference>
<feature type="compositionally biased region" description="Basic and acidic residues" evidence="11">
    <location>
        <begin position="30"/>
        <end position="52"/>
    </location>
</feature>
<dbReference type="GO" id="GO:0016874">
    <property type="term" value="F:ligase activity"/>
    <property type="evidence" value="ECO:0007669"/>
    <property type="project" value="UniProtKB-KW"/>
</dbReference>
<dbReference type="PANTHER" id="PTHR10890">
    <property type="entry name" value="CYSTEINYL-TRNA SYNTHETASE"/>
    <property type="match status" value="1"/>
</dbReference>
<dbReference type="GO" id="GO:0016602">
    <property type="term" value="C:CCAAT-binding factor complex"/>
    <property type="evidence" value="ECO:0007669"/>
    <property type="project" value="InterPro"/>
</dbReference>
<dbReference type="InterPro" id="IPR032678">
    <property type="entry name" value="tRNA-synt_1_cat_dom"/>
</dbReference>
<evidence type="ECO:0000256" key="1">
    <source>
        <dbReference type="ARBA" id="ARBA00004123"/>
    </source>
</evidence>
<keyword evidence="8" id="KW-0804">Transcription</keyword>
<dbReference type="SMART" id="SM00521">
    <property type="entry name" value="CBF"/>
    <property type="match status" value="1"/>
</dbReference>
<dbReference type="Pfam" id="PF01406">
    <property type="entry name" value="tRNA-synt_1e"/>
    <property type="match status" value="1"/>
</dbReference>
<evidence type="ECO:0000256" key="4">
    <source>
        <dbReference type="ARBA" id="ARBA00022840"/>
    </source>
</evidence>
<dbReference type="InParanoid" id="A0A1D6JEF6"/>
<dbReference type="InterPro" id="IPR014729">
    <property type="entry name" value="Rossmann-like_a/b/a_fold"/>
</dbReference>
<dbReference type="Gene3D" id="3.40.50.620">
    <property type="entry name" value="HUPs"/>
    <property type="match status" value="1"/>
</dbReference>
<keyword evidence="4" id="KW-0067">ATP-binding</keyword>
<comment type="subcellular location">
    <subcellularLocation>
        <location evidence="1">Nucleus</location>
    </subcellularLocation>
</comment>
<dbReference type="PROSITE" id="PS00686">
    <property type="entry name" value="NFYA_HAP2_1"/>
    <property type="match status" value="1"/>
</dbReference>
<dbReference type="STRING" id="4577.A0A1D6JEF6"/>
<evidence type="ECO:0000313" key="13">
    <source>
        <dbReference type="EMBL" id="AQK46196.1"/>
    </source>
</evidence>
<protein>
    <submittedName>
        <fullName evidence="13">Nuclear transcription factor Y subunit A-8</fullName>
    </submittedName>
</protein>
<dbReference type="InterPro" id="IPR018362">
    <property type="entry name" value="CCAAT-binding_factor_CS"/>
</dbReference>
<dbReference type="PROSITE" id="PS51152">
    <property type="entry name" value="NFYA_HAP2_2"/>
    <property type="match status" value="1"/>
</dbReference>
<evidence type="ECO:0000256" key="3">
    <source>
        <dbReference type="ARBA" id="ARBA00022741"/>
    </source>
</evidence>
<keyword evidence="6" id="KW-0238">DNA-binding</keyword>
<keyword evidence="7" id="KW-0010">Activator</keyword>
<dbReference type="FunFam" id="3.40.50.620:FF:000396">
    <property type="entry name" value="Nuclear transcription factor Y subunit A-8"/>
    <property type="match status" value="1"/>
</dbReference>
<keyword evidence="3" id="KW-0547">Nucleotide-binding</keyword>
<evidence type="ECO:0000256" key="8">
    <source>
        <dbReference type="ARBA" id="ARBA00023163"/>
    </source>
</evidence>
<dbReference type="GO" id="GO:0003677">
    <property type="term" value="F:DNA binding"/>
    <property type="evidence" value="ECO:0007669"/>
    <property type="project" value="UniProtKB-KW"/>
</dbReference>